<feature type="chain" id="PRO_5043833705" evidence="1">
    <location>
        <begin position="18"/>
        <end position="207"/>
    </location>
</feature>
<name>A0AAW1TVQ9_9CUCU</name>
<evidence type="ECO:0000313" key="3">
    <source>
        <dbReference type="Proteomes" id="UP001431783"/>
    </source>
</evidence>
<comment type="caution">
    <text evidence="2">The sequence shown here is derived from an EMBL/GenBank/DDBJ whole genome shotgun (WGS) entry which is preliminary data.</text>
</comment>
<keyword evidence="1" id="KW-0732">Signal</keyword>
<evidence type="ECO:0000256" key="1">
    <source>
        <dbReference type="SAM" id="SignalP"/>
    </source>
</evidence>
<reference evidence="2 3" key="1">
    <citation type="submission" date="2023-03" db="EMBL/GenBank/DDBJ databases">
        <title>Genome insight into feeding habits of ladybird beetles.</title>
        <authorList>
            <person name="Li H.-S."/>
            <person name="Huang Y.-H."/>
            <person name="Pang H."/>
        </authorList>
    </citation>
    <scope>NUCLEOTIDE SEQUENCE [LARGE SCALE GENOMIC DNA]</scope>
    <source>
        <strain evidence="2">SYSU_2023b</strain>
        <tissue evidence="2">Whole body</tissue>
    </source>
</reference>
<feature type="signal peptide" evidence="1">
    <location>
        <begin position="1"/>
        <end position="17"/>
    </location>
</feature>
<protein>
    <submittedName>
        <fullName evidence="2">Uncharacterized protein</fullName>
    </submittedName>
</protein>
<proteinExistence type="predicted"/>
<evidence type="ECO:0000313" key="2">
    <source>
        <dbReference type="EMBL" id="KAK9872508.1"/>
    </source>
</evidence>
<sequence length="207" mass="22882">MPISIFPLFLLMGVASTFPWDSPWRLHDDDTVFRPIIGRSNERRICVELCSSGLGGDPCGEDCKDLSPFGVQIQSTSSAQSAQKKALTGSPRNDSCPLLCENNLGNPLCDCRNIEVKTIRVNFVKICANFCIKYDYQIYGCQSCKIYKDVFQNDVKSVTKGEKNKIKNGLILSSVQLAPHWVEWCVNKCSQGEGGSACNCDKPVMAI</sequence>
<dbReference type="Proteomes" id="UP001431783">
    <property type="component" value="Unassembled WGS sequence"/>
</dbReference>
<accession>A0AAW1TVQ9</accession>
<dbReference type="EMBL" id="JARQZJ010000011">
    <property type="protein sequence ID" value="KAK9872508.1"/>
    <property type="molecule type" value="Genomic_DNA"/>
</dbReference>
<organism evidence="2 3">
    <name type="scientific">Henosepilachna vigintioctopunctata</name>
    <dbReference type="NCBI Taxonomy" id="420089"/>
    <lineage>
        <taxon>Eukaryota</taxon>
        <taxon>Metazoa</taxon>
        <taxon>Ecdysozoa</taxon>
        <taxon>Arthropoda</taxon>
        <taxon>Hexapoda</taxon>
        <taxon>Insecta</taxon>
        <taxon>Pterygota</taxon>
        <taxon>Neoptera</taxon>
        <taxon>Endopterygota</taxon>
        <taxon>Coleoptera</taxon>
        <taxon>Polyphaga</taxon>
        <taxon>Cucujiformia</taxon>
        <taxon>Coccinelloidea</taxon>
        <taxon>Coccinellidae</taxon>
        <taxon>Epilachninae</taxon>
        <taxon>Epilachnini</taxon>
        <taxon>Henosepilachna</taxon>
    </lineage>
</organism>
<keyword evidence="3" id="KW-1185">Reference proteome</keyword>
<gene>
    <name evidence="2" type="ORF">WA026_017973</name>
</gene>
<dbReference type="AlphaFoldDB" id="A0AAW1TVQ9"/>